<comment type="caution">
    <text evidence="1">The sequence shown here is derived from an EMBL/GenBank/DDBJ whole genome shotgun (WGS) entry which is preliminary data.</text>
</comment>
<accession>A0ABY1QIK5</accession>
<dbReference type="RefSeq" id="WP_283443980.1">
    <property type="nucleotide sequence ID" value="NZ_FXUL01000017.1"/>
</dbReference>
<dbReference type="Proteomes" id="UP001158049">
    <property type="component" value="Unassembled WGS sequence"/>
</dbReference>
<organism evidence="1 2">
    <name type="scientific">Noviherbaspirillum suwonense</name>
    <dbReference type="NCBI Taxonomy" id="1224511"/>
    <lineage>
        <taxon>Bacteria</taxon>
        <taxon>Pseudomonadati</taxon>
        <taxon>Pseudomonadota</taxon>
        <taxon>Betaproteobacteria</taxon>
        <taxon>Burkholderiales</taxon>
        <taxon>Oxalobacteraceae</taxon>
        <taxon>Noviherbaspirillum</taxon>
    </lineage>
</organism>
<keyword evidence="2" id="KW-1185">Reference proteome</keyword>
<proteinExistence type="predicted"/>
<gene>
    <name evidence="1" type="ORF">SAMN06295970_11782</name>
</gene>
<reference evidence="1 2" key="1">
    <citation type="submission" date="2017-05" db="EMBL/GenBank/DDBJ databases">
        <authorList>
            <person name="Varghese N."/>
            <person name="Submissions S."/>
        </authorList>
    </citation>
    <scope>NUCLEOTIDE SEQUENCE [LARGE SCALE GENOMIC DNA]</scope>
    <source>
        <strain evidence="1 2">DSM 26001</strain>
    </source>
</reference>
<name>A0ABY1QIK5_9BURK</name>
<evidence type="ECO:0000313" key="2">
    <source>
        <dbReference type="Proteomes" id="UP001158049"/>
    </source>
</evidence>
<sequence>MDGNRMQAVRQVLNGTDDIDRQAHFFCDLMVGDGDYKGGPDEGMSFARVFNKGLDMHVTAHHRKIFAKYSQVIRREGRESFVFGRYKFFLFEEDRVDPYLLEKQPFYSFEFDAGGRVLSEEGLFTSPAPHFASQITANFKRTILAALHDRMTD</sequence>
<evidence type="ECO:0000313" key="1">
    <source>
        <dbReference type="EMBL" id="SMP71878.1"/>
    </source>
</evidence>
<dbReference type="EMBL" id="FXUL01000017">
    <property type="protein sequence ID" value="SMP71878.1"/>
    <property type="molecule type" value="Genomic_DNA"/>
</dbReference>
<protein>
    <recommendedName>
        <fullName evidence="3">SnoaL-like domain-containing protein</fullName>
    </recommendedName>
</protein>
<evidence type="ECO:0008006" key="3">
    <source>
        <dbReference type="Google" id="ProtNLM"/>
    </source>
</evidence>